<sequence>MMVADAIAVGTRTQGAVTAETAITDTTPQGRVSVSTKNCTRGCVTPVGPQTSQSGAYNHGYETNEDSFGDGDCRDVDVRYSNGDSEYGYAGEDERGHVPAVNDHERRAVAEGMFARSDNRRTKGDGNFSNDRSHARDSCSGRQQYGPCAACGSVQTVKQVHDAGKCEAFNELASLLQSTVDENDLTPMLQSLVLLFAFAEETKWPEDCETGFVNTTETVEKKRWKPRGPNETSSRSLVRVAKLLPGARLRWWSSQRYDKRKRMRAVVMGAIDNTRTRILLDTGANHISVAYAKRLRLSEVPDHGRSLEVRGINPGVLETRRRSLVKIIPGWDECVDVVLGTDFMIPAGVRLDLFHGIARLPDDVVVPLVKSAGATDGEQYGAQAVGGPTEDLYVPRGEWREFRLPRKRPSRATHELWIRRTIQMVPMVMESRRGKPVWVRLTNASDGTAWCYKHTSVVLWIPRGELPREVGYVRLDSSKYNKWQVLAYAEGRGETLLLKENELYECWLAEQPPAVECREYATSEQILVRLTEVSGALGKPSLAHLRSVDGESHCAKHYEASEASVAVGLDEDADGESDTRQTELSDAEDD</sequence>
<name>A0A225W0I7_9STRA</name>
<protein>
    <recommendedName>
        <fullName evidence="4">Peptidase A2 domain-containing protein</fullName>
    </recommendedName>
</protein>
<dbReference type="AlphaFoldDB" id="A0A225W0I7"/>
<evidence type="ECO:0008006" key="4">
    <source>
        <dbReference type="Google" id="ProtNLM"/>
    </source>
</evidence>
<evidence type="ECO:0000313" key="3">
    <source>
        <dbReference type="Proteomes" id="UP000198211"/>
    </source>
</evidence>
<comment type="caution">
    <text evidence="2">The sequence shown here is derived from an EMBL/GenBank/DDBJ whole genome shotgun (WGS) entry which is preliminary data.</text>
</comment>
<evidence type="ECO:0000313" key="2">
    <source>
        <dbReference type="EMBL" id="OWZ11271.1"/>
    </source>
</evidence>
<gene>
    <name evidence="2" type="ORF">PHMEG_00015736</name>
</gene>
<dbReference type="CDD" id="cd00303">
    <property type="entry name" value="retropepsin_like"/>
    <property type="match status" value="1"/>
</dbReference>
<feature type="region of interest" description="Disordered" evidence="1">
    <location>
        <begin position="565"/>
        <end position="590"/>
    </location>
</feature>
<keyword evidence="3" id="KW-1185">Reference proteome</keyword>
<dbReference type="Proteomes" id="UP000198211">
    <property type="component" value="Unassembled WGS sequence"/>
</dbReference>
<dbReference type="EMBL" id="NBNE01002177">
    <property type="protein sequence ID" value="OWZ11271.1"/>
    <property type="molecule type" value="Genomic_DNA"/>
</dbReference>
<evidence type="ECO:0000256" key="1">
    <source>
        <dbReference type="SAM" id="MobiDB-lite"/>
    </source>
</evidence>
<reference evidence="3" key="1">
    <citation type="submission" date="2017-03" db="EMBL/GenBank/DDBJ databases">
        <title>Phytopthora megakarya and P. palmivora, two closely related causual agents of cacao black pod achieved similar genome size and gene model numbers by different mechanisms.</title>
        <authorList>
            <person name="Ali S."/>
            <person name="Shao J."/>
            <person name="Larry D.J."/>
            <person name="Kronmiller B."/>
            <person name="Shen D."/>
            <person name="Strem M.D."/>
            <person name="Melnick R.L."/>
            <person name="Guiltinan M.J."/>
            <person name="Tyler B.M."/>
            <person name="Meinhardt L.W."/>
            <person name="Bailey B.A."/>
        </authorList>
    </citation>
    <scope>NUCLEOTIDE SEQUENCE [LARGE SCALE GENOMIC DNA]</scope>
    <source>
        <strain evidence="3">zdho120</strain>
    </source>
</reference>
<proteinExistence type="predicted"/>
<accession>A0A225W0I7</accession>
<organism evidence="2 3">
    <name type="scientific">Phytophthora megakarya</name>
    <dbReference type="NCBI Taxonomy" id="4795"/>
    <lineage>
        <taxon>Eukaryota</taxon>
        <taxon>Sar</taxon>
        <taxon>Stramenopiles</taxon>
        <taxon>Oomycota</taxon>
        <taxon>Peronosporomycetes</taxon>
        <taxon>Peronosporales</taxon>
        <taxon>Peronosporaceae</taxon>
        <taxon>Phytophthora</taxon>
    </lineage>
</organism>
<feature type="region of interest" description="Disordered" evidence="1">
    <location>
        <begin position="118"/>
        <end position="139"/>
    </location>
</feature>